<feature type="compositionally biased region" description="Acidic residues" evidence="2">
    <location>
        <begin position="95"/>
        <end position="104"/>
    </location>
</feature>
<evidence type="ECO:0000313" key="3">
    <source>
        <dbReference type="EMBL" id="QHS88941.1"/>
    </source>
</evidence>
<dbReference type="AlphaFoldDB" id="A0A6C0BB41"/>
<organism evidence="3">
    <name type="scientific">viral metagenome</name>
    <dbReference type="NCBI Taxonomy" id="1070528"/>
    <lineage>
        <taxon>unclassified sequences</taxon>
        <taxon>metagenomes</taxon>
        <taxon>organismal metagenomes</taxon>
    </lineage>
</organism>
<evidence type="ECO:0000256" key="2">
    <source>
        <dbReference type="SAM" id="MobiDB-lite"/>
    </source>
</evidence>
<name>A0A6C0BB41_9ZZZZ</name>
<accession>A0A6C0BB41</accession>
<dbReference type="EMBL" id="MN739103">
    <property type="protein sequence ID" value="QHS88941.1"/>
    <property type="molecule type" value="Genomic_DNA"/>
</dbReference>
<feature type="coiled-coil region" evidence="1">
    <location>
        <begin position="7"/>
        <end position="52"/>
    </location>
</feature>
<protein>
    <submittedName>
        <fullName evidence="3">Uncharacterized protein</fullName>
    </submittedName>
</protein>
<reference evidence="3" key="1">
    <citation type="journal article" date="2020" name="Nature">
        <title>Giant virus diversity and host interactions through global metagenomics.</title>
        <authorList>
            <person name="Schulz F."/>
            <person name="Roux S."/>
            <person name="Paez-Espino D."/>
            <person name="Jungbluth S."/>
            <person name="Walsh D.A."/>
            <person name="Denef V.J."/>
            <person name="McMahon K.D."/>
            <person name="Konstantinidis K.T."/>
            <person name="Eloe-Fadrosh E.A."/>
            <person name="Kyrpides N.C."/>
            <person name="Woyke T."/>
        </authorList>
    </citation>
    <scope>NUCLEOTIDE SEQUENCE</scope>
    <source>
        <strain evidence="3">GVMAG-M-3300010158-59</strain>
    </source>
</reference>
<evidence type="ECO:0000256" key="1">
    <source>
        <dbReference type="SAM" id="Coils"/>
    </source>
</evidence>
<keyword evidence="1" id="KW-0175">Coiled coil</keyword>
<proteinExistence type="predicted"/>
<feature type="region of interest" description="Disordered" evidence="2">
    <location>
        <begin position="85"/>
        <end position="104"/>
    </location>
</feature>
<sequence>MQKESVSDVNNISIEELKEKIETLENTMILMNQKIERLLELMERDCKKMINHIDFVEGVYESIKTPFTFIMDNVNHVIQPVLTQGPIEEPGKEPIEEDVEDINI</sequence>